<dbReference type="OrthoDB" id="10031901at2759"/>
<name>A0A397VX72_9GLOM</name>
<evidence type="ECO:0000313" key="2">
    <source>
        <dbReference type="EMBL" id="RIB27200.1"/>
    </source>
</evidence>
<dbReference type="AlphaFoldDB" id="A0A397VX72"/>
<comment type="caution">
    <text evidence="2">The sequence shown here is derived from an EMBL/GenBank/DDBJ whole genome shotgun (WGS) entry which is preliminary data.</text>
</comment>
<proteinExistence type="predicted"/>
<evidence type="ECO:0000256" key="1">
    <source>
        <dbReference type="SAM" id="MobiDB-lite"/>
    </source>
</evidence>
<protein>
    <submittedName>
        <fullName evidence="2">Uncharacterized protein</fullName>
    </submittedName>
</protein>
<accession>A0A397VX72</accession>
<dbReference type="Proteomes" id="UP000266673">
    <property type="component" value="Unassembled WGS sequence"/>
</dbReference>
<reference evidence="2 3" key="1">
    <citation type="submission" date="2018-06" db="EMBL/GenBank/DDBJ databases">
        <title>Comparative genomics reveals the genomic features of Rhizophagus irregularis, R. cerebriforme, R. diaphanum and Gigaspora rosea, and their symbiotic lifestyle signature.</title>
        <authorList>
            <person name="Morin E."/>
            <person name="San Clemente H."/>
            <person name="Chen E.C.H."/>
            <person name="De La Providencia I."/>
            <person name="Hainaut M."/>
            <person name="Kuo A."/>
            <person name="Kohler A."/>
            <person name="Murat C."/>
            <person name="Tang N."/>
            <person name="Roy S."/>
            <person name="Loubradou J."/>
            <person name="Henrissat B."/>
            <person name="Grigoriev I.V."/>
            <person name="Corradi N."/>
            <person name="Roux C."/>
            <person name="Martin F.M."/>
        </authorList>
    </citation>
    <scope>NUCLEOTIDE SEQUENCE [LARGE SCALE GENOMIC DNA]</scope>
    <source>
        <strain evidence="2 3">DAOM 194757</strain>
    </source>
</reference>
<dbReference type="EMBL" id="QKWP01000107">
    <property type="protein sequence ID" value="RIB27200.1"/>
    <property type="molecule type" value="Genomic_DNA"/>
</dbReference>
<organism evidence="2 3">
    <name type="scientific">Gigaspora rosea</name>
    <dbReference type="NCBI Taxonomy" id="44941"/>
    <lineage>
        <taxon>Eukaryota</taxon>
        <taxon>Fungi</taxon>
        <taxon>Fungi incertae sedis</taxon>
        <taxon>Mucoromycota</taxon>
        <taxon>Glomeromycotina</taxon>
        <taxon>Glomeromycetes</taxon>
        <taxon>Diversisporales</taxon>
        <taxon>Gigasporaceae</taxon>
        <taxon>Gigaspora</taxon>
    </lineage>
</organism>
<evidence type="ECO:0000313" key="3">
    <source>
        <dbReference type="Proteomes" id="UP000266673"/>
    </source>
</evidence>
<gene>
    <name evidence="2" type="ORF">C2G38_2161179</name>
</gene>
<sequence>MDEQGKHNKNSLQSQSKANKSKSQKVDTDDQSTLATLVITGLINIIVEHAKSKISLPNNNNNLESELQKYSESELQKFEYTSSVQEFEFEEFNLEPLEELDYKMIEESETEPRLQEMDMNEYIKIYTHLEVNTYKDWIKNILPNIAGANYIIKITLSSSSSKTIKKTGCKSYIRVLKCYKEDDNHEENNSVLIIHYSLHNRHNPGTAEDLCYFSTVGPLRTDPVKTDNLPKSRVNQINNIEDLESLSLMQKSDLYISYIDVYNIVSEEMKEEDAKIKECYKLFALTALMGQLCTNLFTLLIRDDDGGQGISIDYLISERKTKETLVYWLEAIKRQNKDWKPHTFLTDCDDAHKILLI</sequence>
<keyword evidence="3" id="KW-1185">Reference proteome</keyword>
<feature type="region of interest" description="Disordered" evidence="1">
    <location>
        <begin position="1"/>
        <end position="30"/>
    </location>
</feature>